<dbReference type="InterPro" id="IPR001357">
    <property type="entry name" value="BRCT_dom"/>
</dbReference>
<dbReference type="GO" id="GO:0005829">
    <property type="term" value="C:cytosol"/>
    <property type="evidence" value="ECO:0007669"/>
    <property type="project" value="EnsemblFungi"/>
</dbReference>
<dbReference type="PANTHER" id="PTHR13561:SF20">
    <property type="entry name" value="DNA TOPOISOMERASE 2-BINDING PROTEIN 1"/>
    <property type="match status" value="1"/>
</dbReference>
<dbReference type="PROSITE" id="PS50172">
    <property type="entry name" value="BRCT"/>
    <property type="match status" value="4"/>
</dbReference>
<dbReference type="Pfam" id="PF12738">
    <property type="entry name" value="PTCB-BRCT"/>
    <property type="match status" value="1"/>
</dbReference>
<dbReference type="CDD" id="cd17723">
    <property type="entry name" value="BRCT_Rad4_rpt4"/>
    <property type="match status" value="1"/>
</dbReference>
<accession>B6JZQ3</accession>
<dbReference type="CDD" id="cd18433">
    <property type="entry name" value="BRCT_Rad4_rpt3"/>
    <property type="match status" value="1"/>
</dbReference>
<dbReference type="GO" id="GO:0006270">
    <property type="term" value="P:DNA replication initiation"/>
    <property type="evidence" value="ECO:0000318"/>
    <property type="project" value="GO_Central"/>
</dbReference>
<dbReference type="GO" id="GO:0033314">
    <property type="term" value="P:mitotic DNA replication checkpoint signaling"/>
    <property type="evidence" value="ECO:0000318"/>
    <property type="project" value="GO_Central"/>
</dbReference>
<keyword evidence="6" id="KW-1185">Reference proteome</keyword>
<dbReference type="OMA" id="PKYKFAA"/>
<dbReference type="PANTHER" id="PTHR13561">
    <property type="entry name" value="DNA REPLICATION REGULATOR DPB11-RELATED"/>
    <property type="match status" value="1"/>
</dbReference>
<dbReference type="EMBL" id="KE651168">
    <property type="protein sequence ID" value="EEB07021.1"/>
    <property type="molecule type" value="Genomic_DNA"/>
</dbReference>
<dbReference type="GeneID" id="7052031"/>
<dbReference type="GO" id="GO:0007095">
    <property type="term" value="P:mitotic G2 DNA damage checkpoint signaling"/>
    <property type="evidence" value="ECO:0000318"/>
    <property type="project" value="GO_Central"/>
</dbReference>
<evidence type="ECO:0000313" key="5">
    <source>
        <dbReference type="JaponicusDB" id="SJAG_02098"/>
    </source>
</evidence>
<dbReference type="GO" id="GO:0035591">
    <property type="term" value="F:signaling adaptor activity"/>
    <property type="evidence" value="ECO:0007669"/>
    <property type="project" value="EnsemblFungi"/>
</dbReference>
<dbReference type="HOGENOM" id="CLU_422818_0_0_1"/>
<dbReference type="VEuPathDB" id="FungiDB:SJAG_02098"/>
<name>B6JZQ3_SCHJY</name>
<dbReference type="SUPFAM" id="SSF52113">
    <property type="entry name" value="BRCT domain"/>
    <property type="match status" value="4"/>
</dbReference>
<dbReference type="RefSeq" id="XP_002173314.1">
    <property type="nucleotide sequence ID" value="XM_002173278.2"/>
</dbReference>
<sequence length="630" mass="72548">MNSSKPLKDCIICCTSISIEKRTEIFSKAAKLGAICKSDLTRDVTHLIAGDFDTPKYKFAARVRSDLAFLKDSWIPDLYNSWLTGEEIDPTHWQLEYTLPALFSTRVCITNIDQPERSRIEQAVVRNGGFFSPDLTRDITHLIAGNMTGRKYEFALKWNIKVVRQEWLWDSIRRGAVLDADFYSMDVPDDQVGVGAYPTAIHATHVAQKRTIGNTTREAEAEEDIVLTKKRRKGIKDGLWDHLSRTTSFRTEEDESNENDLFVENEPEMVDQEVDLQFEKNVPKKLFHGLFFYAHGFDEGKRSRLYRCLLMNDGTIMDTPERLSTYVIVPHDMYIDDVPTLPNKIVNEWWIEKCLFHKRVYKPEEYPLAQPFMKSSLKSSFSELALHFSGFKGIDVVHLRKLVELLGARYFEYFGAQRSLLVVNTFESFGSKTLLKMNHAVKWQVRVVGIPWLWEVLKRGTFIPDVASWALDKKGDQKIKRFQDPNKKDRRVSNPGSIFELDPSKGNTQDTPNKSLDFSDIQNPRRSLKSQTIRVVHKEEPLKRSKTAPTQFGDVSIFHEEMSLHSEPGTPQDEVSYIDPQAHKIKQHLLKELNRDSTDEALPLSATPIMDENNESLLVTEKRRSLRGSR</sequence>
<dbReference type="Proteomes" id="UP000001744">
    <property type="component" value="Unassembled WGS sequence"/>
</dbReference>
<feature type="domain" description="BRCT" evidence="3">
    <location>
        <begin position="376"/>
        <end position="464"/>
    </location>
</feature>
<dbReference type="OrthoDB" id="251770at2759"/>
<feature type="region of interest" description="Disordered" evidence="2">
    <location>
        <begin position="480"/>
        <end position="521"/>
    </location>
</feature>
<evidence type="ECO:0000256" key="2">
    <source>
        <dbReference type="SAM" id="MobiDB-lite"/>
    </source>
</evidence>
<dbReference type="SMART" id="SM00292">
    <property type="entry name" value="BRCT"/>
    <property type="match status" value="4"/>
</dbReference>
<dbReference type="Gene3D" id="3.40.50.10190">
    <property type="entry name" value="BRCT domain"/>
    <property type="match status" value="4"/>
</dbReference>
<feature type="domain" description="BRCT" evidence="3">
    <location>
        <begin position="114"/>
        <end position="185"/>
    </location>
</feature>
<gene>
    <name evidence="5" type="primary">rad4</name>
    <name evidence="4" type="ORF">SJAG_02098</name>
</gene>
<evidence type="ECO:0000313" key="6">
    <source>
        <dbReference type="Proteomes" id="UP000001744"/>
    </source>
</evidence>
<protein>
    <submittedName>
        <fullName evidence="4">BRCT domain-containing protein Rad4</fullName>
    </submittedName>
</protein>
<dbReference type="Pfam" id="PF00533">
    <property type="entry name" value="BRCT"/>
    <property type="match status" value="2"/>
</dbReference>
<reference evidence="4 6" key="1">
    <citation type="journal article" date="2011" name="Science">
        <title>Comparative functional genomics of the fission yeasts.</title>
        <authorList>
            <person name="Rhind N."/>
            <person name="Chen Z."/>
            <person name="Yassour M."/>
            <person name="Thompson D.A."/>
            <person name="Haas B.J."/>
            <person name="Habib N."/>
            <person name="Wapinski I."/>
            <person name="Roy S."/>
            <person name="Lin M.F."/>
            <person name="Heiman D.I."/>
            <person name="Young S.K."/>
            <person name="Furuya K."/>
            <person name="Guo Y."/>
            <person name="Pidoux A."/>
            <person name="Chen H.M."/>
            <person name="Robbertse B."/>
            <person name="Goldberg J.M."/>
            <person name="Aoki K."/>
            <person name="Bayne E.H."/>
            <person name="Berlin A.M."/>
            <person name="Desjardins C.A."/>
            <person name="Dobbs E."/>
            <person name="Dukaj L."/>
            <person name="Fan L."/>
            <person name="FitzGerald M.G."/>
            <person name="French C."/>
            <person name="Gujja S."/>
            <person name="Hansen K."/>
            <person name="Keifenheim D."/>
            <person name="Levin J.Z."/>
            <person name="Mosher R.A."/>
            <person name="Mueller C.A."/>
            <person name="Pfiffner J."/>
            <person name="Priest M."/>
            <person name="Russ C."/>
            <person name="Smialowska A."/>
            <person name="Swoboda P."/>
            <person name="Sykes S.M."/>
            <person name="Vaughn M."/>
            <person name="Vengrova S."/>
            <person name="Yoder R."/>
            <person name="Zeng Q."/>
            <person name="Allshire R."/>
            <person name="Baulcombe D."/>
            <person name="Birren B.W."/>
            <person name="Brown W."/>
            <person name="Ekwall K."/>
            <person name="Kellis M."/>
            <person name="Leatherwood J."/>
            <person name="Levin H."/>
            <person name="Margalit H."/>
            <person name="Martienssen R."/>
            <person name="Nieduszynski C.A."/>
            <person name="Spatafora J.W."/>
            <person name="Friedman N."/>
            <person name="Dalgaard J.Z."/>
            <person name="Baumann P."/>
            <person name="Niki H."/>
            <person name="Regev A."/>
            <person name="Nusbaum C."/>
        </authorList>
    </citation>
    <scope>NUCLEOTIDE SEQUENCE [LARGE SCALE GENOMIC DNA]</scope>
    <source>
        <strain evidence="6">yFS275 / FY16936</strain>
    </source>
</reference>
<feature type="domain" description="BRCT" evidence="3">
    <location>
        <begin position="2"/>
        <end position="75"/>
    </location>
</feature>
<dbReference type="InterPro" id="IPR036420">
    <property type="entry name" value="BRCT_dom_sf"/>
</dbReference>
<feature type="domain" description="BRCT" evidence="3">
    <location>
        <begin position="282"/>
        <end position="368"/>
    </location>
</feature>
<evidence type="ECO:0000313" key="4">
    <source>
        <dbReference type="EMBL" id="EEB07021.1"/>
    </source>
</evidence>
<feature type="region of interest" description="Disordered" evidence="2">
    <location>
        <begin position="594"/>
        <end position="630"/>
    </location>
</feature>
<dbReference type="JaponicusDB" id="SJAG_02098">
    <property type="gene designation" value="rad4"/>
</dbReference>
<feature type="compositionally biased region" description="Polar residues" evidence="2">
    <location>
        <begin position="505"/>
        <end position="521"/>
    </location>
</feature>
<evidence type="ECO:0000259" key="3">
    <source>
        <dbReference type="PROSITE" id="PS50172"/>
    </source>
</evidence>
<dbReference type="GO" id="GO:0035861">
    <property type="term" value="C:site of double-strand break"/>
    <property type="evidence" value="ECO:0007669"/>
    <property type="project" value="EnsemblFungi"/>
</dbReference>
<dbReference type="GO" id="GO:0000785">
    <property type="term" value="C:chromatin"/>
    <property type="evidence" value="ECO:0007669"/>
    <property type="project" value="EnsemblFungi"/>
</dbReference>
<organism evidence="4 6">
    <name type="scientific">Schizosaccharomyces japonicus (strain yFS275 / FY16936)</name>
    <name type="common">Fission yeast</name>
    <dbReference type="NCBI Taxonomy" id="402676"/>
    <lineage>
        <taxon>Eukaryota</taxon>
        <taxon>Fungi</taxon>
        <taxon>Dikarya</taxon>
        <taxon>Ascomycota</taxon>
        <taxon>Taphrinomycotina</taxon>
        <taxon>Schizosaccharomycetes</taxon>
        <taxon>Schizosaccharomycetales</taxon>
        <taxon>Schizosaccharomycetaceae</taxon>
        <taxon>Schizosaccharomyces</taxon>
    </lineage>
</organism>
<dbReference type="STRING" id="402676.B6JZQ3"/>
<proteinExistence type="predicted"/>
<dbReference type="GO" id="GO:0031261">
    <property type="term" value="C:DNA replication preinitiation complex"/>
    <property type="evidence" value="ECO:0007669"/>
    <property type="project" value="EnsemblFungi"/>
</dbReference>
<dbReference type="AlphaFoldDB" id="B6JZQ3"/>
<dbReference type="eggNOG" id="KOG1929">
    <property type="taxonomic scope" value="Eukaryota"/>
</dbReference>
<evidence type="ECO:0000256" key="1">
    <source>
        <dbReference type="ARBA" id="ARBA00022737"/>
    </source>
</evidence>
<keyword evidence="1" id="KW-0677">Repeat</keyword>